<evidence type="ECO:0000313" key="2">
    <source>
        <dbReference type="Proteomes" id="UP000237881"/>
    </source>
</evidence>
<protein>
    <submittedName>
        <fullName evidence="1">Uncharacterized protein</fullName>
    </submittedName>
</protein>
<gene>
    <name evidence="1" type="ORF">C5C04_00230</name>
</gene>
<dbReference type="AlphaFoldDB" id="A0ABD6WC46"/>
<reference evidence="1 2" key="1">
    <citation type="submission" date="2018-02" db="EMBL/GenBank/DDBJ databases">
        <title>Bacteriophage NCPPB3778 and a type I-E CRISPR drive the evolution of the US Biological Select Agent, Rathayibacter toxicus.</title>
        <authorList>
            <person name="Davis E.W.II."/>
            <person name="Tabima J.F."/>
            <person name="Weisberg A.J."/>
            <person name="Lopes L.D."/>
            <person name="Wiseman M.S."/>
            <person name="Wiseman M.S."/>
            <person name="Pupko T."/>
            <person name="Belcher M.S."/>
            <person name="Sechler A.J."/>
            <person name="Tancos M.A."/>
            <person name="Schroeder B.K."/>
            <person name="Murray T.D."/>
            <person name="Luster D.G."/>
            <person name="Schneider W.L."/>
            <person name="Rogers E."/>
            <person name="Andreote F.D."/>
            <person name="Grunwald N.J."/>
            <person name="Putnam M.L."/>
            <person name="Chang J.H."/>
        </authorList>
    </citation>
    <scope>NUCLEOTIDE SEQUENCE [LARGE SCALE GENOMIC DNA]</scope>
    <source>
        <strain evidence="1 2">AY1I9</strain>
    </source>
</reference>
<evidence type="ECO:0000313" key="1">
    <source>
        <dbReference type="EMBL" id="PPF16253.1"/>
    </source>
</evidence>
<accession>A0ABD6WC46</accession>
<dbReference type="KEGG" id="rry:C1O28_07745"/>
<comment type="caution">
    <text evidence="1">The sequence shown here is derived from an EMBL/GenBank/DDBJ whole genome shotgun (WGS) entry which is preliminary data.</text>
</comment>
<organism evidence="1 2">
    <name type="scientific">Rathayibacter rathayi</name>
    <name type="common">Corynebacterium rathayi</name>
    <dbReference type="NCBI Taxonomy" id="33887"/>
    <lineage>
        <taxon>Bacteria</taxon>
        <taxon>Bacillati</taxon>
        <taxon>Actinomycetota</taxon>
        <taxon>Actinomycetes</taxon>
        <taxon>Micrococcales</taxon>
        <taxon>Microbacteriaceae</taxon>
        <taxon>Rathayibacter</taxon>
    </lineage>
</organism>
<dbReference type="EMBL" id="PSUL01000001">
    <property type="protein sequence ID" value="PPF16253.1"/>
    <property type="molecule type" value="Genomic_DNA"/>
</dbReference>
<dbReference type="Proteomes" id="UP000237881">
    <property type="component" value="Unassembled WGS sequence"/>
</dbReference>
<dbReference type="RefSeq" id="WP_097167242.1">
    <property type="nucleotide sequence ID" value="NZ_CP028129.1"/>
</dbReference>
<dbReference type="GeneID" id="49820359"/>
<name>A0ABD6WC46_RATRA</name>
<sequence length="65" mass="6626">MTKVLAIRVKAGAAAAPFEQIREQITALIAAGNAPGIGADSDRASAIIMTALAALCPRQRMHGPA</sequence>
<proteinExistence type="predicted"/>